<feature type="compositionally biased region" description="Low complexity" evidence="1">
    <location>
        <begin position="79"/>
        <end position="95"/>
    </location>
</feature>
<evidence type="ECO:0000256" key="1">
    <source>
        <dbReference type="SAM" id="MobiDB-lite"/>
    </source>
</evidence>
<organism evidence="2 3">
    <name type="scientific">Rubus argutus</name>
    <name type="common">Southern blackberry</name>
    <dbReference type="NCBI Taxonomy" id="59490"/>
    <lineage>
        <taxon>Eukaryota</taxon>
        <taxon>Viridiplantae</taxon>
        <taxon>Streptophyta</taxon>
        <taxon>Embryophyta</taxon>
        <taxon>Tracheophyta</taxon>
        <taxon>Spermatophyta</taxon>
        <taxon>Magnoliopsida</taxon>
        <taxon>eudicotyledons</taxon>
        <taxon>Gunneridae</taxon>
        <taxon>Pentapetalae</taxon>
        <taxon>rosids</taxon>
        <taxon>fabids</taxon>
        <taxon>Rosales</taxon>
        <taxon>Rosaceae</taxon>
        <taxon>Rosoideae</taxon>
        <taxon>Rosoideae incertae sedis</taxon>
        <taxon>Rubus</taxon>
    </lineage>
</organism>
<sequence>MSDSESQSVSSGNAFSGESERSLSAEAVESDTSSTSSSRSCSPATEAARDHILMGTVNSYLSGVYTGEDIEPLAAVPYKKSGPSKASAKSRGASS</sequence>
<name>A0AAW1Y3F6_RUBAR</name>
<feature type="region of interest" description="Disordered" evidence="1">
    <location>
        <begin position="1"/>
        <end position="53"/>
    </location>
</feature>
<feature type="region of interest" description="Disordered" evidence="1">
    <location>
        <begin position="74"/>
        <end position="95"/>
    </location>
</feature>
<proteinExistence type="predicted"/>
<keyword evidence="3" id="KW-1185">Reference proteome</keyword>
<accession>A0AAW1Y3F6</accession>
<evidence type="ECO:0000313" key="3">
    <source>
        <dbReference type="Proteomes" id="UP001457282"/>
    </source>
</evidence>
<gene>
    <name evidence="2" type="ORF">M0R45_009039</name>
</gene>
<evidence type="ECO:0000313" key="2">
    <source>
        <dbReference type="EMBL" id="KAK9943432.1"/>
    </source>
</evidence>
<dbReference type="AlphaFoldDB" id="A0AAW1Y3F6"/>
<feature type="compositionally biased region" description="Polar residues" evidence="1">
    <location>
        <begin position="1"/>
        <end position="16"/>
    </location>
</feature>
<comment type="caution">
    <text evidence="2">The sequence shown here is derived from an EMBL/GenBank/DDBJ whole genome shotgun (WGS) entry which is preliminary data.</text>
</comment>
<protein>
    <submittedName>
        <fullName evidence="2">Uncharacterized protein</fullName>
    </submittedName>
</protein>
<dbReference type="Proteomes" id="UP001457282">
    <property type="component" value="Unassembled WGS sequence"/>
</dbReference>
<dbReference type="EMBL" id="JBEDUW010000002">
    <property type="protein sequence ID" value="KAK9943432.1"/>
    <property type="molecule type" value="Genomic_DNA"/>
</dbReference>
<reference evidence="2 3" key="1">
    <citation type="journal article" date="2023" name="G3 (Bethesda)">
        <title>A chromosome-length genome assembly and annotation of blackberry (Rubus argutus, cv. 'Hillquist').</title>
        <authorList>
            <person name="Bruna T."/>
            <person name="Aryal R."/>
            <person name="Dudchenko O."/>
            <person name="Sargent D.J."/>
            <person name="Mead D."/>
            <person name="Buti M."/>
            <person name="Cavallini A."/>
            <person name="Hytonen T."/>
            <person name="Andres J."/>
            <person name="Pham M."/>
            <person name="Weisz D."/>
            <person name="Mascagni F."/>
            <person name="Usai G."/>
            <person name="Natali L."/>
            <person name="Bassil N."/>
            <person name="Fernandez G.E."/>
            <person name="Lomsadze A."/>
            <person name="Armour M."/>
            <person name="Olukolu B."/>
            <person name="Poorten T."/>
            <person name="Britton C."/>
            <person name="Davik J."/>
            <person name="Ashrafi H."/>
            <person name="Aiden E.L."/>
            <person name="Borodovsky M."/>
            <person name="Worthington M."/>
        </authorList>
    </citation>
    <scope>NUCLEOTIDE SEQUENCE [LARGE SCALE GENOMIC DNA]</scope>
    <source>
        <strain evidence="2">PI 553951</strain>
    </source>
</reference>
<feature type="compositionally biased region" description="Low complexity" evidence="1">
    <location>
        <begin position="24"/>
        <end position="46"/>
    </location>
</feature>